<evidence type="ECO:0000256" key="1">
    <source>
        <dbReference type="SAM" id="MobiDB-lite"/>
    </source>
</evidence>
<protein>
    <submittedName>
        <fullName evidence="2">Uncharacterized protein</fullName>
    </submittedName>
</protein>
<comment type="caution">
    <text evidence="2">The sequence shown here is derived from an EMBL/GenBank/DDBJ whole genome shotgun (WGS) entry which is preliminary data.</text>
</comment>
<dbReference type="EMBL" id="JAACNO010002463">
    <property type="protein sequence ID" value="KAF4133087.1"/>
    <property type="molecule type" value="Genomic_DNA"/>
</dbReference>
<evidence type="ECO:0000313" key="3">
    <source>
        <dbReference type="Proteomes" id="UP000704712"/>
    </source>
</evidence>
<sequence>MPTFATIYPSTKPQADARKHMPSEDESYDVSECNAESSGALSQPDSDELSNEDGINRSDIGISETHFKDFK</sequence>
<feature type="compositionally biased region" description="Polar residues" evidence="1">
    <location>
        <begin position="34"/>
        <end position="44"/>
    </location>
</feature>
<proteinExistence type="predicted"/>
<reference evidence="2" key="1">
    <citation type="submission" date="2020-03" db="EMBL/GenBank/DDBJ databases">
        <title>Hybrid Assembly of Korean Phytophthora infestans isolates.</title>
        <authorList>
            <person name="Prokchorchik M."/>
            <person name="Lee Y."/>
            <person name="Seo J."/>
            <person name="Cho J.-H."/>
            <person name="Park Y.-E."/>
            <person name="Jang D.-C."/>
            <person name="Im J.-S."/>
            <person name="Choi J.-G."/>
            <person name="Park H.-J."/>
            <person name="Lee G.-B."/>
            <person name="Lee Y.-G."/>
            <person name="Hong S.-Y."/>
            <person name="Cho K."/>
            <person name="Sohn K.H."/>
        </authorList>
    </citation>
    <scope>NUCLEOTIDE SEQUENCE</scope>
    <source>
        <strain evidence="2">KR_2_A2</strain>
    </source>
</reference>
<gene>
    <name evidence="2" type="ORF">GN958_ATG17714</name>
</gene>
<accession>A0A8S9U1A0</accession>
<feature type="region of interest" description="Disordered" evidence="1">
    <location>
        <begin position="1"/>
        <end position="71"/>
    </location>
</feature>
<name>A0A8S9U1A0_PHYIN</name>
<organism evidence="2 3">
    <name type="scientific">Phytophthora infestans</name>
    <name type="common">Potato late blight agent</name>
    <name type="synonym">Botrytis infestans</name>
    <dbReference type="NCBI Taxonomy" id="4787"/>
    <lineage>
        <taxon>Eukaryota</taxon>
        <taxon>Sar</taxon>
        <taxon>Stramenopiles</taxon>
        <taxon>Oomycota</taxon>
        <taxon>Peronosporomycetes</taxon>
        <taxon>Peronosporales</taxon>
        <taxon>Peronosporaceae</taxon>
        <taxon>Phytophthora</taxon>
    </lineage>
</organism>
<dbReference type="Proteomes" id="UP000704712">
    <property type="component" value="Unassembled WGS sequence"/>
</dbReference>
<dbReference type="AlphaFoldDB" id="A0A8S9U1A0"/>
<evidence type="ECO:0000313" key="2">
    <source>
        <dbReference type="EMBL" id="KAF4133087.1"/>
    </source>
</evidence>